<evidence type="ECO:0000259" key="1">
    <source>
        <dbReference type="Pfam" id="PF04961"/>
    </source>
</evidence>
<dbReference type="Gene3D" id="1.20.120.680">
    <property type="entry name" value="Formiminotetrahydrofolate cyclodeaminase monomer, up-and-down helical bundle"/>
    <property type="match status" value="1"/>
</dbReference>
<dbReference type="RefSeq" id="WP_073537446.1">
    <property type="nucleotide sequence ID" value="NZ_CP018335.1"/>
</dbReference>
<name>A0A1L5F422_CLOKL</name>
<sequence length="210" mass="23136">MKLRDKSCMDFVEVLGSKNAAPGGGSVSALVGALGAALCSMACNLTLGKKKYAEYEEKLEFILQKTYKLQRELLNMVDEDAKCFLPLSKAYGMPKDTKEEKMIKEKTLQRCLKDACEVPINIIKKAYDAIKLHEALVDNCSKLVISDVGVGVQCLRASIVGAQLNVIINIGSINDEEYVHKVKSEIESLVKEGIEIADRVYSKVVEILSM</sequence>
<gene>
    <name evidence="2" type="ORF">BS101_02880</name>
</gene>
<evidence type="ECO:0000313" key="2">
    <source>
        <dbReference type="EMBL" id="APM37761.1"/>
    </source>
</evidence>
<reference evidence="2 3" key="1">
    <citation type="submission" date="2016-12" db="EMBL/GenBank/DDBJ databases">
        <title>Complete genome sequence of Clostridium kluyveri JZZ isolated from the pit mud of a Chinese flavor liquor-making factory.</title>
        <authorList>
            <person name="Wang Y."/>
        </authorList>
    </citation>
    <scope>NUCLEOTIDE SEQUENCE [LARGE SCALE GENOMIC DNA]</scope>
    <source>
        <strain evidence="2 3">JZZ</strain>
    </source>
</reference>
<protein>
    <submittedName>
        <fullName evidence="2">Sugar ABC transporter substrate-binding protein</fullName>
    </submittedName>
</protein>
<dbReference type="GO" id="GO:0003824">
    <property type="term" value="F:catalytic activity"/>
    <property type="evidence" value="ECO:0007669"/>
    <property type="project" value="InterPro"/>
</dbReference>
<proteinExistence type="predicted"/>
<dbReference type="InterPro" id="IPR007044">
    <property type="entry name" value="Cyclodeamin/CycHdrlase"/>
</dbReference>
<dbReference type="Pfam" id="PF04961">
    <property type="entry name" value="FTCD_C"/>
    <property type="match status" value="1"/>
</dbReference>
<evidence type="ECO:0000313" key="3">
    <source>
        <dbReference type="Proteomes" id="UP000184604"/>
    </source>
</evidence>
<dbReference type="AlphaFoldDB" id="A0A1L5F422"/>
<dbReference type="SUPFAM" id="SSF101262">
    <property type="entry name" value="Methenyltetrahydrofolate cyclohydrolase-like"/>
    <property type="match status" value="1"/>
</dbReference>
<feature type="domain" description="Cyclodeaminase/cyclohydrolase" evidence="1">
    <location>
        <begin position="7"/>
        <end position="187"/>
    </location>
</feature>
<dbReference type="OrthoDB" id="7959174at2"/>
<dbReference type="EMBL" id="CP018335">
    <property type="protein sequence ID" value="APM37761.1"/>
    <property type="molecule type" value="Genomic_DNA"/>
</dbReference>
<dbReference type="Proteomes" id="UP000184604">
    <property type="component" value="Chromosome"/>
</dbReference>
<dbReference type="InterPro" id="IPR036178">
    <property type="entry name" value="Formintransfe-cycloase-like_sf"/>
</dbReference>
<organism evidence="2 3">
    <name type="scientific">Clostridium kluyveri</name>
    <dbReference type="NCBI Taxonomy" id="1534"/>
    <lineage>
        <taxon>Bacteria</taxon>
        <taxon>Bacillati</taxon>
        <taxon>Bacillota</taxon>
        <taxon>Clostridia</taxon>
        <taxon>Eubacteriales</taxon>
        <taxon>Clostridiaceae</taxon>
        <taxon>Clostridium</taxon>
    </lineage>
</organism>
<accession>A0A1L5F422</accession>